<gene>
    <name evidence="1" type="ORF">RFULGI_LOCUS13313</name>
</gene>
<dbReference type="Proteomes" id="UP000789396">
    <property type="component" value="Unassembled WGS sequence"/>
</dbReference>
<proteinExistence type="predicted"/>
<feature type="non-terminal residue" evidence="1">
    <location>
        <position position="366"/>
    </location>
</feature>
<sequence length="366" mass="42640">PNQYPVPDNYMVETTYGKKEIMITCFINYYNEKPRYKIQFGLNENEYVYSDHSPTDAANAYLKAYYEKIAFEERAKNPNSLTSLEDHIKQYFSAKDNVTIDELVFTINNSRFRIIYQPKANDEAKPIFERLSQINAIMDKKIPIYLIKLQQFKDKLNSDHEIHITDSEIINEVESSLGNGTRRSIKDILRFLIPSMVSKGILNYSEPTLHIRISGDGRNVGHKIKHVMSYDTLCIALAPLIEELHDIKTGFIDNNGYKWNIELYISADWKFLGICLGHKSANSANFCLWCSINKSQNGILELNNERQDNWTIDKNIDDINQNYQNILRHKNSPLFSMIPICNWVVDELHLLLRIFDRLWALVLSEL</sequence>
<organism evidence="1 2">
    <name type="scientific">Racocetra fulgida</name>
    <dbReference type="NCBI Taxonomy" id="60492"/>
    <lineage>
        <taxon>Eukaryota</taxon>
        <taxon>Fungi</taxon>
        <taxon>Fungi incertae sedis</taxon>
        <taxon>Mucoromycota</taxon>
        <taxon>Glomeromycotina</taxon>
        <taxon>Glomeromycetes</taxon>
        <taxon>Diversisporales</taxon>
        <taxon>Gigasporaceae</taxon>
        <taxon>Racocetra</taxon>
    </lineage>
</organism>
<protein>
    <submittedName>
        <fullName evidence="1">9059_t:CDS:1</fullName>
    </submittedName>
</protein>
<accession>A0A9N9IR24</accession>
<reference evidence="1" key="1">
    <citation type="submission" date="2021-06" db="EMBL/GenBank/DDBJ databases">
        <authorList>
            <person name="Kallberg Y."/>
            <person name="Tangrot J."/>
            <person name="Rosling A."/>
        </authorList>
    </citation>
    <scope>NUCLEOTIDE SEQUENCE</scope>
    <source>
        <strain evidence="1">IN212</strain>
    </source>
</reference>
<feature type="non-terminal residue" evidence="1">
    <location>
        <position position="1"/>
    </location>
</feature>
<dbReference type="AlphaFoldDB" id="A0A9N9IR24"/>
<dbReference type="OrthoDB" id="2433231at2759"/>
<dbReference type="PANTHER" id="PTHR31424">
    <property type="entry name" value="PROTEIN CBG23806"/>
    <property type="match status" value="1"/>
</dbReference>
<evidence type="ECO:0000313" key="1">
    <source>
        <dbReference type="EMBL" id="CAG8747085.1"/>
    </source>
</evidence>
<name>A0A9N9IR24_9GLOM</name>
<keyword evidence="2" id="KW-1185">Reference proteome</keyword>
<dbReference type="EMBL" id="CAJVPZ010034578">
    <property type="protein sequence ID" value="CAG8747085.1"/>
    <property type="molecule type" value="Genomic_DNA"/>
</dbReference>
<comment type="caution">
    <text evidence="1">The sequence shown here is derived from an EMBL/GenBank/DDBJ whole genome shotgun (WGS) entry which is preliminary data.</text>
</comment>
<evidence type="ECO:0000313" key="2">
    <source>
        <dbReference type="Proteomes" id="UP000789396"/>
    </source>
</evidence>
<dbReference type="PANTHER" id="PTHR31424:SF5">
    <property type="entry name" value="APPLE DOMAIN-CONTAINING PROTEIN"/>
    <property type="match status" value="1"/>
</dbReference>